<proteinExistence type="predicted"/>
<feature type="region of interest" description="Disordered" evidence="1">
    <location>
        <begin position="36"/>
        <end position="72"/>
    </location>
</feature>
<sequence>MFSLKRQAFCFRRAQSELGLARNADIASISRPSSVTYRRSPSWSAAHSDGQRTPASASEHGHGSTAWSRREVPAFGANGRGFRRCGVPARNSGRAMVSSWPMALSGLRAANEDSPGSARRWSLDAVTDPRSKSVGGAAREGRAAMDRPRSGSPYTPQAVYRRSVQSPRSPMLSPPHFTDSLFREPFSPASASRRSPAASSPSQPSTPSGLAIADWSFISTYLNSHPDSSGTWPASPLARSRPGSGSVSRDSTIRSPLAQSHVWSAVRDAAEESRPHTAATVRPGSGVLEPILEADAVGAAASLFDRYRFSDGSTRGEVAGAGRMGSPAPAMHEGVAAGRMSWASSRRSEAGGEGGSAGFTPKQLLLAGASRNAESDCGQEPRRLSRSCSVPLVQLDLAHPDRAQRPTVIYSAAKETVVSPCSTDSAWLAPTTSVSDRAASVPLTTNRSSHAVTATDCGASQPEQNDPDTGVQTSSAPLAAITSLLRQNHTRTRTLSAHTKPVPAEIRIYRPSHLSATPVEEHSPSRYGLTRSPTLPLPPSAPATPQKRPSPSTADLDRHLRADSLSPPRSAASAETRSSETIELVPWQVATTDSAGTRRSEEIFRPLSMAQSMGRGGLGLSRDTVVSKGGRGSEVRRSGLMPQLRGGSDFLWGRIEGDGGHGLSQSGSSADPSLVCAGPGPCAPDVCEKTKARPSNGQAGAGHSRSSSGGYTIASPPGGVDRLLLQLEQNSINTRHQRDTSPHRHGSSAYAHRRSTTLNNISIGPRTSSIRRRHQSFDVEAQQRRQSLADPVLAARLVTVYEHPGRHSAGRASASRAASVPVGAGYADAERDVASGDAVQIATAGCLKPSTAHWSWPTFALSVFVVVYQALFFTFEACYLWHVISPALPLVAAALFLLLDGLLLQSHLLFSMRTELPLYSSVAMTVAMAYCSAMSALMIAKLARSPDRGASAPGIHFHRARRFEGDALQEVLRDMPFLSVLLGLGVVGMVAGVVLAARLLWKRRHRRE</sequence>
<keyword evidence="2" id="KW-0472">Membrane</keyword>
<dbReference type="AlphaFoldDB" id="A0A2N8UIS5"/>
<feature type="region of interest" description="Disordered" evidence="1">
    <location>
        <begin position="688"/>
        <end position="719"/>
    </location>
</feature>
<organism evidence="3 4">
    <name type="scientific">Sporisorium reilianum f. sp. reilianum</name>
    <dbReference type="NCBI Taxonomy" id="72559"/>
    <lineage>
        <taxon>Eukaryota</taxon>
        <taxon>Fungi</taxon>
        <taxon>Dikarya</taxon>
        <taxon>Basidiomycota</taxon>
        <taxon>Ustilaginomycotina</taxon>
        <taxon>Ustilaginomycetes</taxon>
        <taxon>Ustilaginales</taxon>
        <taxon>Ustilaginaceae</taxon>
        <taxon>Sporisorium</taxon>
    </lineage>
</organism>
<accession>A0A2N8UIS5</accession>
<feature type="compositionally biased region" description="Low complexity" evidence="1">
    <location>
        <begin position="697"/>
        <end position="710"/>
    </location>
</feature>
<dbReference type="EMBL" id="LT795066">
    <property type="protein sequence ID" value="SJX64592.1"/>
    <property type="molecule type" value="Genomic_DNA"/>
</dbReference>
<feature type="region of interest" description="Disordered" evidence="1">
    <location>
        <begin position="228"/>
        <end position="255"/>
    </location>
</feature>
<feature type="compositionally biased region" description="Polar residues" evidence="1">
    <location>
        <begin position="243"/>
        <end position="255"/>
    </location>
</feature>
<evidence type="ECO:0000256" key="2">
    <source>
        <dbReference type="SAM" id="Phobius"/>
    </source>
</evidence>
<feature type="compositionally biased region" description="Basic residues" evidence="1">
    <location>
        <begin position="743"/>
        <end position="755"/>
    </location>
</feature>
<feature type="transmembrane region" description="Helical" evidence="2">
    <location>
        <begin position="977"/>
        <end position="1001"/>
    </location>
</feature>
<feature type="region of interest" description="Disordered" evidence="1">
    <location>
        <begin position="592"/>
        <end position="643"/>
    </location>
</feature>
<feature type="compositionally biased region" description="Low complexity" evidence="1">
    <location>
        <begin position="187"/>
        <end position="208"/>
    </location>
</feature>
<feature type="region of interest" description="Disordered" evidence="1">
    <location>
        <begin position="109"/>
        <end position="208"/>
    </location>
</feature>
<evidence type="ECO:0000313" key="4">
    <source>
        <dbReference type="Proteomes" id="UP000239563"/>
    </source>
</evidence>
<reference evidence="3 4" key="1">
    <citation type="submission" date="2017-02" db="EMBL/GenBank/DDBJ databases">
        <authorList>
            <person name="Peterson S.W."/>
        </authorList>
    </citation>
    <scope>NUCLEOTIDE SEQUENCE [LARGE SCALE GENOMIC DNA]</scope>
    <source>
        <strain evidence="3 4">SRS1_H2-8</strain>
    </source>
</reference>
<keyword evidence="2" id="KW-1133">Transmembrane helix</keyword>
<feature type="compositionally biased region" description="Polar residues" evidence="1">
    <location>
        <begin position="36"/>
        <end position="56"/>
    </location>
</feature>
<feature type="region of interest" description="Disordered" evidence="1">
    <location>
        <begin position="561"/>
        <end position="580"/>
    </location>
</feature>
<dbReference type="Proteomes" id="UP000239563">
    <property type="component" value="Chromosome XIII"/>
</dbReference>
<feature type="compositionally biased region" description="Polar residues" evidence="1">
    <location>
        <begin position="442"/>
        <end position="452"/>
    </location>
</feature>
<feature type="region of interest" description="Disordered" evidence="1">
    <location>
        <begin position="433"/>
        <end position="473"/>
    </location>
</feature>
<feature type="region of interest" description="Disordered" evidence="1">
    <location>
        <begin position="733"/>
        <end position="764"/>
    </location>
</feature>
<feature type="transmembrane region" description="Helical" evidence="2">
    <location>
        <begin position="879"/>
        <end position="904"/>
    </location>
</feature>
<name>A0A2N8UIS5_9BASI</name>
<keyword evidence="2" id="KW-0812">Transmembrane</keyword>
<evidence type="ECO:0000313" key="3">
    <source>
        <dbReference type="EMBL" id="SJX64592.1"/>
    </source>
</evidence>
<evidence type="ECO:0000256" key="1">
    <source>
        <dbReference type="SAM" id="MobiDB-lite"/>
    </source>
</evidence>
<feature type="compositionally biased region" description="Basic and acidic residues" evidence="1">
    <location>
        <begin position="139"/>
        <end position="149"/>
    </location>
</feature>
<feature type="compositionally biased region" description="Low complexity" evidence="1">
    <location>
        <begin position="566"/>
        <end position="580"/>
    </location>
</feature>
<protein>
    <submittedName>
        <fullName evidence="3">Uncharacterized protein</fullName>
    </submittedName>
</protein>
<feature type="region of interest" description="Disordered" evidence="1">
    <location>
        <begin position="513"/>
        <end position="555"/>
    </location>
</feature>
<feature type="transmembrane region" description="Helical" evidence="2">
    <location>
        <begin position="916"/>
        <end position="940"/>
    </location>
</feature>
<gene>
    <name evidence="3" type="ORF">SRS1_15409</name>
</gene>